<dbReference type="InterPro" id="IPR044809">
    <property type="entry name" value="AUF1-like"/>
</dbReference>
<dbReference type="AlphaFoldDB" id="A0A438KG59"/>
<gene>
    <name evidence="1" type="primary">VvCHDp000168_1</name>
    <name evidence="1" type="ORF">CK203_004540</name>
</gene>
<reference evidence="1 2" key="1">
    <citation type="journal article" date="2018" name="PLoS Genet.">
        <title>Population sequencing reveals clonal diversity and ancestral inbreeding in the grapevine cultivar Chardonnay.</title>
        <authorList>
            <person name="Roach M.J."/>
            <person name="Johnson D.L."/>
            <person name="Bohlmann J."/>
            <person name="van Vuuren H.J."/>
            <person name="Jones S.J."/>
            <person name="Pretorius I.S."/>
            <person name="Schmidt S.A."/>
            <person name="Borneman A.R."/>
        </authorList>
    </citation>
    <scope>NUCLEOTIDE SEQUENCE [LARGE SCALE GENOMIC DNA]</scope>
    <source>
        <strain evidence="2">cv. Chardonnay</strain>
        <tissue evidence="1">Leaf</tissue>
    </source>
</reference>
<dbReference type="PANTHER" id="PTHR31215">
    <property type="entry name" value="OS05G0510400 PROTEIN-RELATED"/>
    <property type="match status" value="1"/>
</dbReference>
<accession>A0A438KG59</accession>
<protein>
    <submittedName>
        <fullName evidence="1">F-box protein</fullName>
    </submittedName>
</protein>
<name>A0A438KG59_VITVI</name>
<evidence type="ECO:0000313" key="1">
    <source>
        <dbReference type="EMBL" id="RVX20199.1"/>
    </source>
</evidence>
<proteinExistence type="predicted"/>
<organism evidence="1 2">
    <name type="scientific">Vitis vinifera</name>
    <name type="common">Grape</name>
    <dbReference type="NCBI Taxonomy" id="29760"/>
    <lineage>
        <taxon>Eukaryota</taxon>
        <taxon>Viridiplantae</taxon>
        <taxon>Streptophyta</taxon>
        <taxon>Embryophyta</taxon>
        <taxon>Tracheophyta</taxon>
        <taxon>Spermatophyta</taxon>
        <taxon>Magnoliopsida</taxon>
        <taxon>eudicotyledons</taxon>
        <taxon>Gunneridae</taxon>
        <taxon>Pentapetalae</taxon>
        <taxon>rosids</taxon>
        <taxon>Vitales</taxon>
        <taxon>Vitaceae</taxon>
        <taxon>Viteae</taxon>
        <taxon>Vitis</taxon>
    </lineage>
</organism>
<comment type="caution">
    <text evidence="1">The sequence shown here is derived from an EMBL/GenBank/DDBJ whole genome shotgun (WGS) entry which is preliminary data.</text>
</comment>
<evidence type="ECO:0000313" key="2">
    <source>
        <dbReference type="Proteomes" id="UP000288805"/>
    </source>
</evidence>
<dbReference type="Proteomes" id="UP000288805">
    <property type="component" value="Unassembled WGS sequence"/>
</dbReference>
<sequence length="240" mass="27004">MVLLESCPPKSIPNQGLFVDFLKILVRPLQFLQQIVLQKSSGTLDLSEDSVHQIAGVLKHFSEINCLHIQLPCHGGGLRSSNSADSLLKWKAEFGRELESCVLLGATSFQRSDTISSIHEEEYYKSLTADELKLRVMWMISSLFAASARHCLLKQFVDNNDHKMLRSVVIADASKQGRLWMRQELLEELRTCVNSSMERTRVPALRVKLWYVSVLELPESGRAMQGATLVIIGWPVAVDP</sequence>
<dbReference type="EMBL" id="QGNW01000007">
    <property type="protein sequence ID" value="RVX20199.1"/>
    <property type="molecule type" value="Genomic_DNA"/>
</dbReference>